<comment type="caution">
    <text evidence="11">The sequence shown here is derived from an EMBL/GenBank/DDBJ whole genome shotgun (WGS) entry which is preliminary data.</text>
</comment>
<dbReference type="GO" id="GO:0005886">
    <property type="term" value="C:plasma membrane"/>
    <property type="evidence" value="ECO:0007669"/>
    <property type="project" value="UniProtKB-SubCell"/>
</dbReference>
<evidence type="ECO:0000256" key="8">
    <source>
        <dbReference type="ARBA" id="ARBA00023284"/>
    </source>
</evidence>
<evidence type="ECO:0000256" key="7">
    <source>
        <dbReference type="ARBA" id="ARBA00023136"/>
    </source>
</evidence>
<evidence type="ECO:0000313" key="12">
    <source>
        <dbReference type="Proteomes" id="UP000823638"/>
    </source>
</evidence>
<feature type="transmembrane region" description="Helical" evidence="9">
    <location>
        <begin position="58"/>
        <end position="81"/>
    </location>
</feature>
<dbReference type="InterPro" id="IPR036249">
    <property type="entry name" value="Thioredoxin-like_sf"/>
</dbReference>
<evidence type="ECO:0000256" key="5">
    <source>
        <dbReference type="ARBA" id="ARBA00022748"/>
    </source>
</evidence>
<dbReference type="PROSITE" id="PS00194">
    <property type="entry name" value="THIOREDOXIN_1"/>
    <property type="match status" value="1"/>
</dbReference>
<name>A0A9D9HQI1_9SPIR</name>
<dbReference type="GO" id="GO:0016491">
    <property type="term" value="F:oxidoreductase activity"/>
    <property type="evidence" value="ECO:0007669"/>
    <property type="project" value="InterPro"/>
</dbReference>
<dbReference type="SUPFAM" id="SSF52833">
    <property type="entry name" value="Thioredoxin-like"/>
    <property type="match status" value="1"/>
</dbReference>
<feature type="domain" description="Thioredoxin" evidence="10">
    <location>
        <begin position="287"/>
        <end position="432"/>
    </location>
</feature>
<dbReference type="AlphaFoldDB" id="A0A9D9HQI1"/>
<evidence type="ECO:0000256" key="9">
    <source>
        <dbReference type="SAM" id="Phobius"/>
    </source>
</evidence>
<feature type="transmembrane region" description="Helical" evidence="9">
    <location>
        <begin position="175"/>
        <end position="200"/>
    </location>
</feature>
<dbReference type="PROSITE" id="PS51352">
    <property type="entry name" value="THIOREDOXIN_2"/>
    <property type="match status" value="1"/>
</dbReference>
<evidence type="ECO:0000259" key="10">
    <source>
        <dbReference type="PROSITE" id="PS51352"/>
    </source>
</evidence>
<dbReference type="PANTHER" id="PTHR31272">
    <property type="entry name" value="CYTOCHROME C-TYPE BIOGENESIS PROTEIN HI_1454-RELATED"/>
    <property type="match status" value="1"/>
</dbReference>
<gene>
    <name evidence="11" type="ORF">IAA81_07225</name>
</gene>
<feature type="transmembrane region" description="Helical" evidence="9">
    <location>
        <begin position="137"/>
        <end position="163"/>
    </location>
</feature>
<keyword evidence="5" id="KW-0201">Cytochrome c-type biogenesis</keyword>
<keyword evidence="3" id="KW-1003">Cell membrane</keyword>
<evidence type="ECO:0000256" key="4">
    <source>
        <dbReference type="ARBA" id="ARBA00022692"/>
    </source>
</evidence>
<dbReference type="CDD" id="cd02966">
    <property type="entry name" value="TlpA_like_family"/>
    <property type="match status" value="1"/>
</dbReference>
<organism evidence="11 12">
    <name type="scientific">Candidatus Gallitreponema excrementavium</name>
    <dbReference type="NCBI Taxonomy" id="2840840"/>
    <lineage>
        <taxon>Bacteria</taxon>
        <taxon>Pseudomonadati</taxon>
        <taxon>Spirochaetota</taxon>
        <taxon>Spirochaetia</taxon>
        <taxon>Spirochaetales</taxon>
        <taxon>Candidatus Gallitreponema</taxon>
    </lineage>
</organism>
<dbReference type="InterPro" id="IPR051790">
    <property type="entry name" value="Cytochrome_c-biogenesis_DsbD"/>
</dbReference>
<evidence type="ECO:0000256" key="1">
    <source>
        <dbReference type="ARBA" id="ARBA00004651"/>
    </source>
</evidence>
<feature type="transmembrane region" description="Helical" evidence="9">
    <location>
        <begin position="212"/>
        <end position="233"/>
    </location>
</feature>
<keyword evidence="8" id="KW-0676">Redox-active center</keyword>
<comment type="similarity">
    <text evidence="2">Belongs to the DsbD family.</text>
</comment>
<dbReference type="EMBL" id="JADIMM010000083">
    <property type="protein sequence ID" value="MBO8458003.1"/>
    <property type="molecule type" value="Genomic_DNA"/>
</dbReference>
<evidence type="ECO:0000313" key="11">
    <source>
        <dbReference type="EMBL" id="MBO8458003.1"/>
    </source>
</evidence>
<dbReference type="Gene3D" id="3.40.30.10">
    <property type="entry name" value="Glutaredoxin"/>
    <property type="match status" value="1"/>
</dbReference>
<accession>A0A9D9HQI1</accession>
<protein>
    <submittedName>
        <fullName evidence="11">Redoxin family protein</fullName>
    </submittedName>
</protein>
<dbReference type="GO" id="GO:0017004">
    <property type="term" value="P:cytochrome complex assembly"/>
    <property type="evidence" value="ECO:0007669"/>
    <property type="project" value="UniProtKB-KW"/>
</dbReference>
<sequence>MGFDLQVNVSAVTVFVQGILSFFSPCVLPLLPLYLGYLSGGAKTVTESGEIIYKKSRVLVNTLFFVLGISFAFFLLGLGVTGAGKFFSDASVWITRIGGILLVLFGLNQTGIFGRFSFFKSEKKIPVKLNLASVNPFTALVLGFTFSFGWTPCIGPVFTSVLILAGSSASWGKGFLLIACYTLGFIIPFLITGIFTGTILGFFKKHQSVVRITVIIGGCIMIVMGILMIAGLMNSSQPVIEDNFSAYTEKFEKMGIEISTALFNGSYGKENAKENPYVYEVAKKTEERQVIPAPDFTLLDQYGNEHTLSAYKGKTVFLNFWATWCPPCRAEMPEIEELYNEYGKNSRDVVILGIAAPGLGREGNREQIVDFLNENGYTYPVVMDTTGEMFFKYSISAFPTTFMIDKAGNVFGYIPGQLSKDMMKSIITQTQDS</sequence>
<evidence type="ECO:0000256" key="6">
    <source>
        <dbReference type="ARBA" id="ARBA00022989"/>
    </source>
</evidence>
<reference evidence="11" key="1">
    <citation type="submission" date="2020-10" db="EMBL/GenBank/DDBJ databases">
        <authorList>
            <person name="Gilroy R."/>
        </authorList>
    </citation>
    <scope>NUCLEOTIDE SEQUENCE</scope>
    <source>
        <strain evidence="11">10532</strain>
    </source>
</reference>
<dbReference type="InterPro" id="IPR013740">
    <property type="entry name" value="Redoxin"/>
</dbReference>
<proteinExistence type="inferred from homology"/>
<dbReference type="InterPro" id="IPR017937">
    <property type="entry name" value="Thioredoxin_CS"/>
</dbReference>
<keyword evidence="6 9" id="KW-1133">Transmembrane helix</keyword>
<keyword evidence="7 9" id="KW-0472">Membrane</keyword>
<keyword evidence="4 9" id="KW-0812">Transmembrane</keyword>
<feature type="transmembrane region" description="Helical" evidence="9">
    <location>
        <begin position="12"/>
        <end position="37"/>
    </location>
</feature>
<dbReference type="Proteomes" id="UP000823638">
    <property type="component" value="Unassembled WGS sequence"/>
</dbReference>
<reference evidence="11" key="2">
    <citation type="journal article" date="2021" name="PeerJ">
        <title>Extensive microbial diversity within the chicken gut microbiome revealed by metagenomics and culture.</title>
        <authorList>
            <person name="Gilroy R."/>
            <person name="Ravi A."/>
            <person name="Getino M."/>
            <person name="Pursley I."/>
            <person name="Horton D.L."/>
            <person name="Alikhan N.F."/>
            <person name="Baker D."/>
            <person name="Gharbi K."/>
            <person name="Hall N."/>
            <person name="Watson M."/>
            <person name="Adriaenssens E.M."/>
            <person name="Foster-Nyarko E."/>
            <person name="Jarju S."/>
            <person name="Secka A."/>
            <person name="Antonio M."/>
            <person name="Oren A."/>
            <person name="Chaudhuri R.R."/>
            <person name="La Ragione R."/>
            <person name="Hildebrand F."/>
            <person name="Pallen M.J."/>
        </authorList>
    </citation>
    <scope>NUCLEOTIDE SEQUENCE</scope>
    <source>
        <strain evidence="11">10532</strain>
    </source>
</reference>
<dbReference type="InterPro" id="IPR003834">
    <property type="entry name" value="Cyt_c_assmbl_TM_dom"/>
</dbReference>
<dbReference type="PANTHER" id="PTHR31272:SF4">
    <property type="entry name" value="CYTOCHROME C-TYPE BIOGENESIS PROTEIN HI_1454-RELATED"/>
    <property type="match status" value="1"/>
</dbReference>
<evidence type="ECO:0000256" key="3">
    <source>
        <dbReference type="ARBA" id="ARBA00022475"/>
    </source>
</evidence>
<evidence type="ECO:0000256" key="2">
    <source>
        <dbReference type="ARBA" id="ARBA00006143"/>
    </source>
</evidence>
<dbReference type="Pfam" id="PF02683">
    <property type="entry name" value="DsbD_TM"/>
    <property type="match status" value="1"/>
</dbReference>
<comment type="subcellular location">
    <subcellularLocation>
        <location evidence="1">Cell membrane</location>
        <topology evidence="1">Multi-pass membrane protein</topology>
    </subcellularLocation>
</comment>
<dbReference type="Pfam" id="PF08534">
    <property type="entry name" value="Redoxin"/>
    <property type="match status" value="1"/>
</dbReference>
<dbReference type="InterPro" id="IPR013766">
    <property type="entry name" value="Thioredoxin_domain"/>
</dbReference>
<feature type="transmembrane region" description="Helical" evidence="9">
    <location>
        <begin position="93"/>
        <end position="116"/>
    </location>
</feature>